<reference evidence="2 3" key="1">
    <citation type="submission" date="2018-05" db="EMBL/GenBank/DDBJ databases">
        <title>Novel Campyloabacter and Helicobacter Species and Strains.</title>
        <authorList>
            <person name="Mannion A.J."/>
            <person name="Shen Z."/>
            <person name="Fox J.G."/>
        </authorList>
    </citation>
    <scope>NUCLEOTIDE SEQUENCE [LARGE SCALE GENOMIC DNA]</scope>
    <source>
        <strain evidence="3">MIT17-670</strain>
    </source>
</reference>
<accession>A0A4U7BRB1</accession>
<dbReference type="Pfam" id="PF05751">
    <property type="entry name" value="FixH"/>
    <property type="match status" value="1"/>
</dbReference>
<evidence type="ECO:0000256" key="1">
    <source>
        <dbReference type="SAM" id="Phobius"/>
    </source>
</evidence>
<name>A0A4U7BRB1_9BACT</name>
<dbReference type="AlphaFoldDB" id="A0A4U7BRB1"/>
<gene>
    <name evidence="2" type="ORF">CQA76_00915</name>
</gene>
<dbReference type="RefSeq" id="WP_137621581.1">
    <property type="nucleotide sequence ID" value="NZ_NXMA01000002.1"/>
</dbReference>
<evidence type="ECO:0000313" key="2">
    <source>
        <dbReference type="EMBL" id="TKX32880.1"/>
    </source>
</evidence>
<dbReference type="PROSITE" id="PS51257">
    <property type="entry name" value="PROKAR_LIPOPROTEIN"/>
    <property type="match status" value="1"/>
</dbReference>
<sequence>MYQTKKKTFWPYGLLIAFLLIISACIATVIIASNHPVYEDDFYFDSYQNVENNYNEIQKQQENFNKLFKVYFENKDLQLMGAKKIPIYTISSNSYIANFKIESLGKADVQNLKYEILLTRPHTKKSDQRLQGQIKQGILSITLPSKIEEGRWQLKFKLIENPQTIGFFSYELYAK</sequence>
<dbReference type="Proteomes" id="UP000310353">
    <property type="component" value="Unassembled WGS sequence"/>
</dbReference>
<dbReference type="OrthoDB" id="5324824at2"/>
<feature type="transmembrane region" description="Helical" evidence="1">
    <location>
        <begin position="12"/>
        <end position="32"/>
    </location>
</feature>
<dbReference type="InterPro" id="IPR008620">
    <property type="entry name" value="FixH"/>
</dbReference>
<keyword evidence="1" id="KW-1133">Transmembrane helix</keyword>
<organism evidence="2 3">
    <name type="scientific">Campylobacter aviculae</name>
    <dbReference type="NCBI Taxonomy" id="2510190"/>
    <lineage>
        <taxon>Bacteria</taxon>
        <taxon>Pseudomonadati</taxon>
        <taxon>Campylobacterota</taxon>
        <taxon>Epsilonproteobacteria</taxon>
        <taxon>Campylobacterales</taxon>
        <taxon>Campylobacteraceae</taxon>
        <taxon>Campylobacter</taxon>
    </lineage>
</organism>
<evidence type="ECO:0008006" key="4">
    <source>
        <dbReference type="Google" id="ProtNLM"/>
    </source>
</evidence>
<proteinExistence type="predicted"/>
<dbReference type="EMBL" id="NXMA01000002">
    <property type="protein sequence ID" value="TKX32880.1"/>
    <property type="molecule type" value="Genomic_DNA"/>
</dbReference>
<evidence type="ECO:0000313" key="3">
    <source>
        <dbReference type="Proteomes" id="UP000310353"/>
    </source>
</evidence>
<keyword evidence="3" id="KW-1185">Reference proteome</keyword>
<keyword evidence="1" id="KW-0812">Transmembrane</keyword>
<protein>
    <recommendedName>
        <fullName evidence="4">Lipoprotein</fullName>
    </recommendedName>
</protein>
<keyword evidence="1" id="KW-0472">Membrane</keyword>
<comment type="caution">
    <text evidence="2">The sequence shown here is derived from an EMBL/GenBank/DDBJ whole genome shotgun (WGS) entry which is preliminary data.</text>
</comment>